<feature type="transmembrane region" description="Helical" evidence="2">
    <location>
        <begin position="52"/>
        <end position="71"/>
    </location>
</feature>
<evidence type="ECO:0000313" key="3">
    <source>
        <dbReference type="EMBL" id="KAF3506618.1"/>
    </source>
</evidence>
<dbReference type="Proteomes" id="UP000712600">
    <property type="component" value="Unassembled WGS sequence"/>
</dbReference>
<sequence>MARSPYYGSSYLDYLSLPNPHLCFFFMVVFFVFSFTWYLNYESILEDTMNNLKFFIILSPLFLLLLVHFFSGGLSLYVPLPEQDSIHHAGSSPWGVAAVLVVILFMVSYQSDIHEMWFPFGANNSEDPTDGPSSNLHEVHSIPRSKSDTTLPSLAVAAPSTLQIMEETSSPVHIREASHTYETEQYFGASFNQDSPHSQNRNEEGMLLVGETSGYNTTRGGRPIKLTQKVQDMEWKTVRERGKRGRRGRGNYYH</sequence>
<feature type="region of interest" description="Disordered" evidence="1">
    <location>
        <begin position="128"/>
        <end position="147"/>
    </location>
</feature>
<feature type="compositionally biased region" description="Basic and acidic residues" evidence="1">
    <location>
        <begin position="137"/>
        <end position="147"/>
    </location>
</feature>
<feature type="transmembrane region" description="Helical" evidence="2">
    <location>
        <begin position="91"/>
        <end position="109"/>
    </location>
</feature>
<dbReference type="EMBL" id="QGKX02001521">
    <property type="protein sequence ID" value="KAF3506618.1"/>
    <property type="molecule type" value="Genomic_DNA"/>
</dbReference>
<evidence type="ECO:0000313" key="4">
    <source>
        <dbReference type="Proteomes" id="UP000712600"/>
    </source>
</evidence>
<accession>A0A8S9NNF0</accession>
<evidence type="ECO:0008006" key="5">
    <source>
        <dbReference type="Google" id="ProtNLM"/>
    </source>
</evidence>
<feature type="transmembrane region" description="Helical" evidence="2">
    <location>
        <begin position="20"/>
        <end position="40"/>
    </location>
</feature>
<name>A0A8S9NNF0_BRACR</name>
<dbReference type="PANTHER" id="PTHR33306">
    <property type="entry name" value="EXPRESSED PROTEIN-RELATED-RELATED"/>
    <property type="match status" value="1"/>
</dbReference>
<reference evidence="3" key="1">
    <citation type="submission" date="2019-12" db="EMBL/GenBank/DDBJ databases">
        <title>Genome sequencing and annotation of Brassica cretica.</title>
        <authorList>
            <person name="Studholme D.J."/>
            <person name="Sarris P."/>
        </authorList>
    </citation>
    <scope>NUCLEOTIDE SEQUENCE</scope>
    <source>
        <strain evidence="3">PFS-109/04</strain>
        <tissue evidence="3">Leaf</tissue>
    </source>
</reference>
<keyword evidence="2" id="KW-0812">Transmembrane</keyword>
<keyword evidence="2" id="KW-1133">Transmembrane helix</keyword>
<keyword evidence="2" id="KW-0472">Membrane</keyword>
<protein>
    <recommendedName>
        <fullName evidence="5">Transmembrane protein</fullName>
    </recommendedName>
</protein>
<evidence type="ECO:0000256" key="2">
    <source>
        <dbReference type="SAM" id="Phobius"/>
    </source>
</evidence>
<comment type="caution">
    <text evidence="3">The sequence shown here is derived from an EMBL/GenBank/DDBJ whole genome shotgun (WGS) entry which is preliminary data.</text>
</comment>
<proteinExistence type="predicted"/>
<gene>
    <name evidence="3" type="ORF">F2Q69_00000832</name>
</gene>
<dbReference type="PANTHER" id="PTHR33306:SF24">
    <property type="entry name" value="TRANSMEMBRANE PROTEIN"/>
    <property type="match status" value="1"/>
</dbReference>
<dbReference type="AlphaFoldDB" id="A0A8S9NNF0"/>
<evidence type="ECO:0000256" key="1">
    <source>
        <dbReference type="SAM" id="MobiDB-lite"/>
    </source>
</evidence>
<organism evidence="3 4">
    <name type="scientific">Brassica cretica</name>
    <name type="common">Mustard</name>
    <dbReference type="NCBI Taxonomy" id="69181"/>
    <lineage>
        <taxon>Eukaryota</taxon>
        <taxon>Viridiplantae</taxon>
        <taxon>Streptophyta</taxon>
        <taxon>Embryophyta</taxon>
        <taxon>Tracheophyta</taxon>
        <taxon>Spermatophyta</taxon>
        <taxon>Magnoliopsida</taxon>
        <taxon>eudicotyledons</taxon>
        <taxon>Gunneridae</taxon>
        <taxon>Pentapetalae</taxon>
        <taxon>rosids</taxon>
        <taxon>malvids</taxon>
        <taxon>Brassicales</taxon>
        <taxon>Brassicaceae</taxon>
        <taxon>Brassiceae</taxon>
        <taxon>Brassica</taxon>
    </lineage>
</organism>